<feature type="domain" description="TehB/YeaR-like" evidence="1">
    <location>
        <begin position="12"/>
        <end position="89"/>
    </location>
</feature>
<dbReference type="EMBL" id="WHUG01000001">
    <property type="protein sequence ID" value="MQA36857.1"/>
    <property type="molecule type" value="Genomic_DNA"/>
</dbReference>
<dbReference type="InterPro" id="IPR015392">
    <property type="entry name" value="TehB/YeaR-like_dom"/>
</dbReference>
<keyword evidence="3" id="KW-1185">Reference proteome</keyword>
<dbReference type="Pfam" id="PF09313">
    <property type="entry name" value="TehB-like"/>
    <property type="match status" value="1"/>
</dbReference>
<reference evidence="2 3" key="1">
    <citation type="submission" date="2019-10" db="EMBL/GenBank/DDBJ databases">
        <title>Two novel species isolated from a subtropical stream in China.</title>
        <authorList>
            <person name="Lu H."/>
        </authorList>
    </citation>
    <scope>NUCLEOTIDE SEQUENCE [LARGE SCALE GENOMIC DNA]</scope>
    <source>
        <strain evidence="2 3">FT29W</strain>
    </source>
</reference>
<sequence length="93" mass="10320">MKTIPGTVSHYKSSPVFTEHTVPAALQRSHTTAAGVWGRITILEGSLLYRITDPSQPAEEVLLTPDHPGVVEPRIEHEVQVVGPVRFQVDFHR</sequence>
<accession>A0A6A7MUR8</accession>
<dbReference type="RefSeq" id="WP_152836216.1">
    <property type="nucleotide sequence ID" value="NZ_WHUG01000001.1"/>
</dbReference>
<comment type="caution">
    <text evidence="2">The sequence shown here is derived from an EMBL/GenBank/DDBJ whole genome shotgun (WGS) entry which is preliminary data.</text>
</comment>
<dbReference type="Proteomes" id="UP000440498">
    <property type="component" value="Unassembled WGS sequence"/>
</dbReference>
<protein>
    <submittedName>
        <fullName evidence="2">DUF1971 domain-containing protein</fullName>
    </submittedName>
</protein>
<organism evidence="2 3">
    <name type="scientific">Rugamonas aquatica</name>
    <dbReference type="NCBI Taxonomy" id="2743357"/>
    <lineage>
        <taxon>Bacteria</taxon>
        <taxon>Pseudomonadati</taxon>
        <taxon>Pseudomonadota</taxon>
        <taxon>Betaproteobacteria</taxon>
        <taxon>Burkholderiales</taxon>
        <taxon>Oxalobacteraceae</taxon>
        <taxon>Telluria group</taxon>
        <taxon>Rugamonas</taxon>
    </lineage>
</organism>
<dbReference type="AlphaFoldDB" id="A0A6A7MUR8"/>
<dbReference type="Gene3D" id="2.60.120.10">
    <property type="entry name" value="Jelly Rolls"/>
    <property type="match status" value="1"/>
</dbReference>
<dbReference type="InterPro" id="IPR014710">
    <property type="entry name" value="RmlC-like_jellyroll"/>
</dbReference>
<proteinExistence type="predicted"/>
<evidence type="ECO:0000313" key="3">
    <source>
        <dbReference type="Proteomes" id="UP000440498"/>
    </source>
</evidence>
<evidence type="ECO:0000259" key="1">
    <source>
        <dbReference type="Pfam" id="PF09313"/>
    </source>
</evidence>
<name>A0A6A7MUR8_9BURK</name>
<dbReference type="SUPFAM" id="SSF51197">
    <property type="entry name" value="Clavaminate synthase-like"/>
    <property type="match status" value="1"/>
</dbReference>
<evidence type="ECO:0000313" key="2">
    <source>
        <dbReference type="EMBL" id="MQA36857.1"/>
    </source>
</evidence>
<gene>
    <name evidence="2" type="ORF">GEV02_01735</name>
</gene>